<proteinExistence type="predicted"/>
<dbReference type="EMBL" id="KI965395">
    <property type="protein sequence ID" value="EUD73831.1"/>
    <property type="molecule type" value="Genomic_DNA"/>
</dbReference>
<evidence type="ECO:0000256" key="1">
    <source>
        <dbReference type="SAM" id="Coils"/>
    </source>
</evidence>
<name>W7B753_PLAVN</name>
<protein>
    <submittedName>
        <fullName evidence="2">Uncharacterized protein</fullName>
    </submittedName>
</protein>
<evidence type="ECO:0000313" key="2">
    <source>
        <dbReference type="EMBL" id="EUD73831.1"/>
    </source>
</evidence>
<feature type="coiled-coil region" evidence="1">
    <location>
        <begin position="30"/>
        <end position="138"/>
    </location>
</feature>
<evidence type="ECO:0000313" key="3">
    <source>
        <dbReference type="Proteomes" id="UP000030659"/>
    </source>
</evidence>
<dbReference type="AlphaFoldDB" id="W7B753"/>
<gene>
    <name evidence="2" type="ORF">YYG_00921</name>
</gene>
<keyword evidence="1" id="KW-0175">Coiled coil</keyword>
<accession>W7B753</accession>
<sequence>MDKEQNDNVNDKEIQDFFKEIEHIVNDEDINNIEDSLKKTANELIEKKRKSINLPIQSKISLFLEEVNFINNCIDVYEQKKEKIQEKNKNTNKENDKELDDILKDVLYLELGLMEPENKEAEKMVLKINENLTKIKNKEFILATKISLDIRMEDYQKGEIREEYFSNKVNELFQETLKQLNIEENEKDIISEENCIDISKNNSDDKCLKGKIIGLSLEKVNDPIEVSKDEQSNIKSGNVTTIPQSTSIINTTYLCLFSHKSSSKKSSNRKNKENEIESSNFFHKKKMKLMERWKKVAEESKLLDSYDSSS</sequence>
<organism evidence="2 3">
    <name type="scientific">Plasmodium vinckei petteri</name>
    <dbReference type="NCBI Taxonomy" id="138298"/>
    <lineage>
        <taxon>Eukaryota</taxon>
        <taxon>Sar</taxon>
        <taxon>Alveolata</taxon>
        <taxon>Apicomplexa</taxon>
        <taxon>Aconoidasida</taxon>
        <taxon>Haemosporida</taxon>
        <taxon>Plasmodiidae</taxon>
        <taxon>Plasmodium</taxon>
        <taxon>Plasmodium (Vinckeia)</taxon>
    </lineage>
</organism>
<dbReference type="Proteomes" id="UP000030659">
    <property type="component" value="Unassembled WGS sequence"/>
</dbReference>
<reference evidence="2 3" key="1">
    <citation type="submission" date="2013-02" db="EMBL/GenBank/DDBJ databases">
        <title>The Genome Sequence of Plasmodium vinckei petteri CR.</title>
        <authorList>
            <consortium name="The Broad Institute Genome Sequencing Platform"/>
            <consortium name="The Broad Institute Genome Sequencing Center for Infectious Disease"/>
            <person name="Neafsey D."/>
            <person name="Cheeseman I."/>
            <person name="Volkman S."/>
            <person name="Adams J."/>
            <person name="Walker B."/>
            <person name="Young S.K."/>
            <person name="Zeng Q."/>
            <person name="Gargeya S."/>
            <person name="Fitzgerald M."/>
            <person name="Haas B."/>
            <person name="Abouelleil A."/>
            <person name="Alvarado L."/>
            <person name="Arachchi H.M."/>
            <person name="Berlin A.M."/>
            <person name="Chapman S.B."/>
            <person name="Dewar J."/>
            <person name="Goldberg J."/>
            <person name="Griggs A."/>
            <person name="Gujja S."/>
            <person name="Hansen M."/>
            <person name="Howarth C."/>
            <person name="Imamovic A."/>
            <person name="Larimer J."/>
            <person name="McCowan C."/>
            <person name="Murphy C."/>
            <person name="Neiman D."/>
            <person name="Pearson M."/>
            <person name="Priest M."/>
            <person name="Roberts A."/>
            <person name="Saif S."/>
            <person name="Shea T."/>
            <person name="Sisk P."/>
            <person name="Sykes S."/>
            <person name="Wortman J."/>
            <person name="Nusbaum C."/>
            <person name="Birren B."/>
        </authorList>
    </citation>
    <scope>NUCLEOTIDE SEQUENCE [LARGE SCALE GENOMIC DNA]</scope>
    <source>
        <strain evidence="2 3">CR</strain>
    </source>
</reference>